<dbReference type="Proteomes" id="UP000268048">
    <property type="component" value="Chromosome"/>
</dbReference>
<dbReference type="EMBL" id="CP027753">
    <property type="protein sequence ID" value="AZE47810.1"/>
    <property type="molecule type" value="Genomic_DNA"/>
</dbReference>
<evidence type="ECO:0000313" key="2">
    <source>
        <dbReference type="EMBL" id="AZE47810.1"/>
    </source>
</evidence>
<name>A0A3G7TLE5_9PSED</name>
<sequence length="62" mass="6870">MKHDPKHLDRDETPEYPLPSPTDALTPEQILPDANAEQELSRPEPQRKAARGKRRTAPGGAS</sequence>
<accession>A0A3G7TLE5</accession>
<feature type="compositionally biased region" description="Basic and acidic residues" evidence="1">
    <location>
        <begin position="1"/>
        <end position="13"/>
    </location>
</feature>
<evidence type="ECO:0000256" key="1">
    <source>
        <dbReference type="SAM" id="MobiDB-lite"/>
    </source>
</evidence>
<gene>
    <name evidence="2" type="ORF">C4K04_2127</name>
</gene>
<protein>
    <submittedName>
        <fullName evidence="2">Uncharacterized protein</fullName>
    </submittedName>
</protein>
<dbReference type="AlphaFoldDB" id="A0A3G7TLE5"/>
<proteinExistence type="predicted"/>
<feature type="region of interest" description="Disordered" evidence="1">
    <location>
        <begin position="1"/>
        <end position="62"/>
    </location>
</feature>
<dbReference type="RefSeq" id="WP_124319979.1">
    <property type="nucleotide sequence ID" value="NZ_CP027753.1"/>
</dbReference>
<evidence type="ECO:0000313" key="3">
    <source>
        <dbReference type="Proteomes" id="UP000268048"/>
    </source>
</evidence>
<reference evidence="2 3" key="1">
    <citation type="submission" date="2018-03" db="EMBL/GenBank/DDBJ databases">
        <title>Diversity of phytobeneficial traits revealed by whole-genome analysis of worldwide-isolated phenazine-producing Pseudomonas spp.</title>
        <authorList>
            <person name="Biessy A."/>
            <person name="Novinscak A."/>
            <person name="Blom J."/>
            <person name="Leger G."/>
            <person name="Thomashow L.S."/>
            <person name="Cazorla F.M."/>
            <person name="Josic D."/>
            <person name="Filion M."/>
        </authorList>
    </citation>
    <scope>NUCLEOTIDE SEQUENCE [LARGE SCALE GENOMIC DNA]</scope>
    <source>
        <strain evidence="2 3">B25</strain>
    </source>
</reference>
<organism evidence="2 3">
    <name type="scientific">Pseudomonas chlororaphis</name>
    <dbReference type="NCBI Taxonomy" id="587753"/>
    <lineage>
        <taxon>Bacteria</taxon>
        <taxon>Pseudomonadati</taxon>
        <taxon>Pseudomonadota</taxon>
        <taxon>Gammaproteobacteria</taxon>
        <taxon>Pseudomonadales</taxon>
        <taxon>Pseudomonadaceae</taxon>
        <taxon>Pseudomonas</taxon>
    </lineage>
</organism>